<feature type="compositionally biased region" description="Polar residues" evidence="2">
    <location>
        <begin position="121"/>
        <end position="141"/>
    </location>
</feature>
<feature type="signal peptide" evidence="3">
    <location>
        <begin position="1"/>
        <end position="18"/>
    </location>
</feature>
<accession>A0A1I8AD04</accession>
<evidence type="ECO:0000256" key="2">
    <source>
        <dbReference type="SAM" id="MobiDB-lite"/>
    </source>
</evidence>
<sequence length="451" mass="47394">MKLLNVFIAVWIISLASAELPNTEAAAIVDETLWAPKAPVQKVEGEVHPEKAEENQHGGLLNTTSADKQKTVDGETGKKQSEASEETTTVGVPSTIMVDNVTGKRTVEPEITEASGEGSGMESTFESSGQEIATSAGSSGQIVEGEQALNEAPEGSGTEISATEDPLTTTASFENSGQEGTTLESSGVETTVEDTKPPLISNSEILIEDQVRSSTKIPNAQNDEVVPTKEVLNEGSGEDTPLRLIEGSGTEVPAENQKSLVEVTTAVNIVSTTLEAAESSVRSEEAGMESGLAENSAQEPSEGVTQSSVTDQSTTTELLTTEPSAMPLEVEKEISTETANTSEQISTQPPEAANAIVPERAETTIIVQSDATQGVSQIEGTAKLRNQISMDVSEKNGLGQPFMMDCSTEVDDRGSELCTEWASGGLCTSHRATMFLFCRKTCLCTGPPSGN</sequence>
<organism evidence="5 6">
    <name type="scientific">Steinernema glaseri</name>
    <dbReference type="NCBI Taxonomy" id="37863"/>
    <lineage>
        <taxon>Eukaryota</taxon>
        <taxon>Metazoa</taxon>
        <taxon>Ecdysozoa</taxon>
        <taxon>Nematoda</taxon>
        <taxon>Chromadorea</taxon>
        <taxon>Rhabditida</taxon>
        <taxon>Tylenchina</taxon>
        <taxon>Panagrolaimomorpha</taxon>
        <taxon>Strongyloidoidea</taxon>
        <taxon>Steinernematidae</taxon>
        <taxon>Steinernema</taxon>
    </lineage>
</organism>
<evidence type="ECO:0000259" key="4">
    <source>
        <dbReference type="PROSITE" id="PS51670"/>
    </source>
</evidence>
<dbReference type="InterPro" id="IPR003582">
    <property type="entry name" value="ShKT_dom"/>
</dbReference>
<comment type="caution">
    <text evidence="1">Lacks conserved residue(s) required for the propagation of feature annotation.</text>
</comment>
<feature type="region of interest" description="Disordered" evidence="2">
    <location>
        <begin position="276"/>
        <end position="323"/>
    </location>
</feature>
<reference evidence="6" key="1">
    <citation type="submission" date="2016-11" db="UniProtKB">
        <authorList>
            <consortium name="WormBaseParasite"/>
        </authorList>
    </citation>
    <scope>IDENTIFICATION</scope>
</reference>
<evidence type="ECO:0000256" key="1">
    <source>
        <dbReference type="PROSITE-ProRule" id="PRU01005"/>
    </source>
</evidence>
<feature type="region of interest" description="Disordered" evidence="2">
    <location>
        <begin position="44"/>
        <end position="142"/>
    </location>
</feature>
<protein>
    <submittedName>
        <fullName evidence="6">ShKT domain-containing protein</fullName>
    </submittedName>
</protein>
<feature type="compositionally biased region" description="Polar residues" evidence="2">
    <location>
        <begin position="170"/>
        <end position="189"/>
    </location>
</feature>
<feature type="compositionally biased region" description="Low complexity" evidence="2">
    <location>
        <begin position="304"/>
        <end position="322"/>
    </location>
</feature>
<dbReference type="SMART" id="SM00254">
    <property type="entry name" value="ShKT"/>
    <property type="match status" value="1"/>
</dbReference>
<feature type="domain" description="ShKT" evidence="4">
    <location>
        <begin position="406"/>
        <end position="444"/>
    </location>
</feature>
<evidence type="ECO:0000313" key="5">
    <source>
        <dbReference type="Proteomes" id="UP000095287"/>
    </source>
</evidence>
<feature type="compositionally biased region" description="Basic and acidic residues" evidence="2">
    <location>
        <begin position="44"/>
        <end position="56"/>
    </location>
</feature>
<evidence type="ECO:0000313" key="6">
    <source>
        <dbReference type="WBParaSite" id="L893_g448.t1"/>
    </source>
</evidence>
<evidence type="ECO:0000256" key="3">
    <source>
        <dbReference type="SAM" id="SignalP"/>
    </source>
</evidence>
<dbReference type="Proteomes" id="UP000095287">
    <property type="component" value="Unplaced"/>
</dbReference>
<keyword evidence="5" id="KW-1185">Reference proteome</keyword>
<feature type="compositionally biased region" description="Polar residues" evidence="2">
    <location>
        <begin position="212"/>
        <end position="222"/>
    </location>
</feature>
<name>A0A1I8AD04_9BILA</name>
<feature type="region of interest" description="Disordered" evidence="2">
    <location>
        <begin position="170"/>
        <end position="256"/>
    </location>
</feature>
<dbReference type="AlphaFoldDB" id="A0A1I8AD04"/>
<feature type="compositionally biased region" description="Basic and acidic residues" evidence="2">
    <location>
        <begin position="67"/>
        <end position="82"/>
    </location>
</feature>
<dbReference type="WBParaSite" id="L893_g448.t1">
    <property type="protein sequence ID" value="L893_g448.t1"/>
    <property type="gene ID" value="L893_g448"/>
</dbReference>
<dbReference type="PROSITE" id="PS51670">
    <property type="entry name" value="SHKT"/>
    <property type="match status" value="1"/>
</dbReference>
<proteinExistence type="predicted"/>
<keyword evidence="3" id="KW-0732">Signal</keyword>
<feature type="chain" id="PRO_5009314554" evidence="3">
    <location>
        <begin position="19"/>
        <end position="451"/>
    </location>
</feature>